<evidence type="ECO:0000313" key="2">
    <source>
        <dbReference type="Proteomes" id="UP000820818"/>
    </source>
</evidence>
<gene>
    <name evidence="1" type="ORF">GHT06_009901</name>
</gene>
<organism evidence="1 2">
    <name type="scientific">Daphnia sinensis</name>
    <dbReference type="NCBI Taxonomy" id="1820382"/>
    <lineage>
        <taxon>Eukaryota</taxon>
        <taxon>Metazoa</taxon>
        <taxon>Ecdysozoa</taxon>
        <taxon>Arthropoda</taxon>
        <taxon>Crustacea</taxon>
        <taxon>Branchiopoda</taxon>
        <taxon>Diplostraca</taxon>
        <taxon>Cladocera</taxon>
        <taxon>Anomopoda</taxon>
        <taxon>Daphniidae</taxon>
        <taxon>Daphnia</taxon>
        <taxon>Daphnia similis group</taxon>
    </lineage>
</organism>
<accession>A0AAD5PYJ9</accession>
<sequence>MELLALAVSKSVLDLLVSDVTKVQENEDEEDINFYSNHTQMIISLGITNLMRNSHVRVFGFCKTIIPCFTEDVFHQHFRMTRATFEKLVTFCEAHLPETQENQLQTQDMLYITLWTVDTVTRIIEMNLNHFIKWPAENEIPAVSEEFKQRAGFPGVVGAMDGTYINICTPEENQKDYNNRNYTFAGFPGSAHDARVFRFSDLGGITYDNPNLLFPTDVEVSCTIFNLVTSSK</sequence>
<dbReference type="AlphaFoldDB" id="A0AAD5PYJ9"/>
<dbReference type="Proteomes" id="UP000820818">
    <property type="component" value="Linkage Group LG2"/>
</dbReference>
<proteinExistence type="predicted"/>
<evidence type="ECO:0000313" key="1">
    <source>
        <dbReference type="EMBL" id="KAI9562468.1"/>
    </source>
</evidence>
<dbReference type="EMBL" id="WJBH02000002">
    <property type="protein sequence ID" value="KAI9562468.1"/>
    <property type="molecule type" value="Genomic_DNA"/>
</dbReference>
<reference evidence="1 2" key="1">
    <citation type="submission" date="2022-05" db="EMBL/GenBank/DDBJ databases">
        <title>A multi-omics perspective on studying reproductive biology in Daphnia sinensis.</title>
        <authorList>
            <person name="Jia J."/>
        </authorList>
    </citation>
    <scope>NUCLEOTIDE SEQUENCE [LARGE SCALE GENOMIC DNA]</scope>
    <source>
        <strain evidence="1 2">WSL</strain>
    </source>
</reference>
<keyword evidence="2" id="KW-1185">Reference proteome</keyword>
<comment type="caution">
    <text evidence="1">The sequence shown here is derived from an EMBL/GenBank/DDBJ whole genome shotgun (WGS) entry which is preliminary data.</text>
</comment>
<name>A0AAD5PYJ9_9CRUS</name>
<protein>
    <submittedName>
        <fullName evidence="1">Nuclease HARBI1 isoform X1</fullName>
    </submittedName>
</protein>